<keyword evidence="2" id="KW-1185">Reference proteome</keyword>
<evidence type="ECO:0000313" key="1">
    <source>
        <dbReference type="EMBL" id="MFC5770981.1"/>
    </source>
</evidence>
<dbReference type="EMBL" id="JBHSOG010000068">
    <property type="protein sequence ID" value="MFC5770981.1"/>
    <property type="molecule type" value="Genomic_DNA"/>
</dbReference>
<dbReference type="Proteomes" id="UP001595974">
    <property type="component" value="Unassembled WGS sequence"/>
</dbReference>
<dbReference type="RefSeq" id="WP_228111459.1">
    <property type="nucleotide sequence ID" value="NZ_JBHSOG010000068.1"/>
</dbReference>
<gene>
    <name evidence="1" type="ORF">ACFPTN_16500</name>
</gene>
<comment type="caution">
    <text evidence="1">The sequence shown here is derived from an EMBL/GenBank/DDBJ whole genome shotgun (WGS) entry which is preliminary data.</text>
</comment>
<evidence type="ECO:0000313" key="2">
    <source>
        <dbReference type="Proteomes" id="UP001595974"/>
    </source>
</evidence>
<name>A0ABW1AVH1_9RHOO</name>
<protein>
    <submittedName>
        <fullName evidence="1">Uncharacterized protein</fullName>
    </submittedName>
</protein>
<proteinExistence type="predicted"/>
<organism evidence="1 2">
    <name type="scientific">Thauera sinica</name>
    <dbReference type="NCBI Taxonomy" id="2665146"/>
    <lineage>
        <taxon>Bacteria</taxon>
        <taxon>Pseudomonadati</taxon>
        <taxon>Pseudomonadota</taxon>
        <taxon>Betaproteobacteria</taxon>
        <taxon>Rhodocyclales</taxon>
        <taxon>Zoogloeaceae</taxon>
        <taxon>Thauera</taxon>
    </lineage>
</organism>
<sequence>MSRPHVTRVAPDDTVDARRARFAASASFAASKVLLGLGLGIAWRLTAADCAEG</sequence>
<accession>A0ABW1AVH1</accession>
<reference evidence="2" key="1">
    <citation type="journal article" date="2019" name="Int. J. Syst. Evol. Microbiol.">
        <title>The Global Catalogue of Microorganisms (GCM) 10K type strain sequencing project: providing services to taxonomists for standard genome sequencing and annotation.</title>
        <authorList>
            <consortium name="The Broad Institute Genomics Platform"/>
            <consortium name="The Broad Institute Genome Sequencing Center for Infectious Disease"/>
            <person name="Wu L."/>
            <person name="Ma J."/>
        </authorList>
    </citation>
    <scope>NUCLEOTIDE SEQUENCE [LARGE SCALE GENOMIC DNA]</scope>
    <source>
        <strain evidence="2">SHR3</strain>
    </source>
</reference>